<evidence type="ECO:0000256" key="10">
    <source>
        <dbReference type="ARBA" id="ARBA00022909"/>
    </source>
</evidence>
<keyword evidence="8 12" id="KW-0479">Metal-binding</keyword>
<evidence type="ECO:0000256" key="1">
    <source>
        <dbReference type="ARBA" id="ARBA00000012"/>
    </source>
</evidence>
<keyword evidence="15" id="KW-1185">Reference proteome</keyword>
<dbReference type="NCBIfam" id="TIGR01496">
    <property type="entry name" value="DHPS"/>
    <property type="match status" value="1"/>
</dbReference>
<dbReference type="FunFam" id="3.20.20.20:FF:000006">
    <property type="entry name" value="Dihydropteroate synthase"/>
    <property type="match status" value="1"/>
</dbReference>
<dbReference type="GO" id="GO:0005829">
    <property type="term" value="C:cytosol"/>
    <property type="evidence" value="ECO:0007669"/>
    <property type="project" value="TreeGrafter"/>
</dbReference>
<dbReference type="PANTHER" id="PTHR20941:SF1">
    <property type="entry name" value="FOLIC ACID SYNTHESIS PROTEIN FOL1"/>
    <property type="match status" value="1"/>
</dbReference>
<evidence type="ECO:0000259" key="13">
    <source>
        <dbReference type="PROSITE" id="PS50972"/>
    </source>
</evidence>
<evidence type="ECO:0000256" key="3">
    <source>
        <dbReference type="ARBA" id="ARBA00004763"/>
    </source>
</evidence>
<organism evidence="14 15">
    <name type="scientific">Pseudoxanthobacter soli DSM 19599</name>
    <dbReference type="NCBI Taxonomy" id="1123029"/>
    <lineage>
        <taxon>Bacteria</taxon>
        <taxon>Pseudomonadati</taxon>
        <taxon>Pseudomonadota</taxon>
        <taxon>Alphaproteobacteria</taxon>
        <taxon>Hyphomicrobiales</taxon>
        <taxon>Segnochrobactraceae</taxon>
        <taxon>Pseudoxanthobacter</taxon>
    </lineage>
</organism>
<dbReference type="CDD" id="cd00739">
    <property type="entry name" value="DHPS"/>
    <property type="match status" value="1"/>
</dbReference>
<sequence length="281" mass="29267">MKRVLDLDGVAHVAGERTLLMGILNVTPDSFSDGGRYDSLDAAVAHALEMEAEGADFIDIGGESTRPGHVAVSAEEEWARLQPVLTRLSGRLSVPISVDTYKAATAERALGLGAAIINDIWGLQRDAGMAAVVARHGAGLVAMHNRAAVDPAVDIVADMLAFFERTLAIADEAGIARSRIVLDPGIGFGKTPDQNVRAIAELPALRVLGLPILVGASRKSLIGHLSGAPVGERLPGTIAAHVLSVAGGADILRVHDVREHLQAVRLADAIVRRGGRGGSHG</sequence>
<dbReference type="EMBL" id="FRXO01000001">
    <property type="protein sequence ID" value="SHO60413.1"/>
    <property type="molecule type" value="Genomic_DNA"/>
</dbReference>
<dbReference type="EC" id="2.5.1.15" evidence="5 12"/>
<dbReference type="InterPro" id="IPR045031">
    <property type="entry name" value="DHP_synth-like"/>
</dbReference>
<evidence type="ECO:0000256" key="11">
    <source>
        <dbReference type="ARBA" id="ARBA00030193"/>
    </source>
</evidence>
<evidence type="ECO:0000313" key="15">
    <source>
        <dbReference type="Proteomes" id="UP000186406"/>
    </source>
</evidence>
<comment type="function">
    <text evidence="12">Catalyzes the condensation of para-aminobenzoate (pABA) with 6-hydroxymethyl-7,8-dihydropterin diphosphate (DHPt-PP) to form 7,8-dihydropteroate (H2Pte), the immediate precursor of folate derivatives.</text>
</comment>
<keyword evidence="7 12" id="KW-0808">Transferase</keyword>
<protein>
    <recommendedName>
        <fullName evidence="6 12">Dihydropteroate synthase</fullName>
        <shortName evidence="12">DHPS</shortName>
        <ecNumber evidence="5 12">2.5.1.15</ecNumber>
    </recommendedName>
    <alternativeName>
        <fullName evidence="11 12">Dihydropteroate pyrophosphorylase</fullName>
    </alternativeName>
</protein>
<gene>
    <name evidence="14" type="ORF">SAMN02745172_00285</name>
</gene>
<dbReference type="PANTHER" id="PTHR20941">
    <property type="entry name" value="FOLATE SYNTHESIS PROTEINS"/>
    <property type="match status" value="1"/>
</dbReference>
<evidence type="ECO:0000256" key="9">
    <source>
        <dbReference type="ARBA" id="ARBA00022842"/>
    </source>
</evidence>
<comment type="catalytic activity">
    <reaction evidence="1">
        <text>(7,8-dihydropterin-6-yl)methyl diphosphate + 4-aminobenzoate = 7,8-dihydropteroate + diphosphate</text>
        <dbReference type="Rhea" id="RHEA:19949"/>
        <dbReference type="ChEBI" id="CHEBI:17836"/>
        <dbReference type="ChEBI" id="CHEBI:17839"/>
        <dbReference type="ChEBI" id="CHEBI:33019"/>
        <dbReference type="ChEBI" id="CHEBI:72950"/>
        <dbReference type="EC" id="2.5.1.15"/>
    </reaction>
</comment>
<comment type="similarity">
    <text evidence="4 12">Belongs to the DHPS family.</text>
</comment>
<dbReference type="STRING" id="1123029.SAMN02745172_00285"/>
<evidence type="ECO:0000256" key="12">
    <source>
        <dbReference type="RuleBase" id="RU361205"/>
    </source>
</evidence>
<dbReference type="UniPathway" id="UPA00077">
    <property type="reaction ID" value="UER00156"/>
</dbReference>
<dbReference type="AlphaFoldDB" id="A0A1M7Z650"/>
<evidence type="ECO:0000313" key="14">
    <source>
        <dbReference type="EMBL" id="SHO60413.1"/>
    </source>
</evidence>
<name>A0A1M7Z650_9HYPH</name>
<evidence type="ECO:0000256" key="7">
    <source>
        <dbReference type="ARBA" id="ARBA00022679"/>
    </source>
</evidence>
<accession>A0A1M7Z650</accession>
<evidence type="ECO:0000256" key="6">
    <source>
        <dbReference type="ARBA" id="ARBA00016919"/>
    </source>
</evidence>
<feature type="domain" description="Pterin-binding" evidence="13">
    <location>
        <begin position="18"/>
        <end position="265"/>
    </location>
</feature>
<evidence type="ECO:0000256" key="4">
    <source>
        <dbReference type="ARBA" id="ARBA00009503"/>
    </source>
</evidence>
<dbReference type="Pfam" id="PF00809">
    <property type="entry name" value="Pterin_bind"/>
    <property type="match status" value="1"/>
</dbReference>
<dbReference type="OrthoDB" id="9811744at2"/>
<keyword evidence="9 12" id="KW-0460">Magnesium</keyword>
<evidence type="ECO:0000256" key="2">
    <source>
        <dbReference type="ARBA" id="ARBA00001946"/>
    </source>
</evidence>
<dbReference type="InterPro" id="IPR006390">
    <property type="entry name" value="DHP_synth_dom"/>
</dbReference>
<comment type="pathway">
    <text evidence="3 12">Cofactor biosynthesis; tetrahydrofolate biosynthesis; 7,8-dihydrofolate from 2-amino-4-hydroxy-6-hydroxymethyl-7,8-dihydropteridine diphosphate and 4-aminobenzoate: step 1/2.</text>
</comment>
<evidence type="ECO:0000256" key="5">
    <source>
        <dbReference type="ARBA" id="ARBA00012458"/>
    </source>
</evidence>
<comment type="cofactor">
    <cofactor evidence="2 12">
        <name>Mg(2+)</name>
        <dbReference type="ChEBI" id="CHEBI:18420"/>
    </cofactor>
</comment>
<dbReference type="InterPro" id="IPR011005">
    <property type="entry name" value="Dihydropteroate_synth-like_sf"/>
</dbReference>
<dbReference type="PROSITE" id="PS50972">
    <property type="entry name" value="PTERIN_BINDING"/>
    <property type="match status" value="1"/>
</dbReference>
<keyword evidence="10 12" id="KW-0289">Folate biosynthesis</keyword>
<evidence type="ECO:0000256" key="8">
    <source>
        <dbReference type="ARBA" id="ARBA00022723"/>
    </source>
</evidence>
<dbReference type="GO" id="GO:0046872">
    <property type="term" value="F:metal ion binding"/>
    <property type="evidence" value="ECO:0007669"/>
    <property type="project" value="UniProtKB-KW"/>
</dbReference>
<dbReference type="GO" id="GO:0046654">
    <property type="term" value="P:tetrahydrofolate biosynthetic process"/>
    <property type="evidence" value="ECO:0007669"/>
    <property type="project" value="UniProtKB-UniPathway"/>
</dbReference>
<proteinExistence type="inferred from homology"/>
<dbReference type="GO" id="GO:0046656">
    <property type="term" value="P:folic acid biosynthetic process"/>
    <property type="evidence" value="ECO:0007669"/>
    <property type="project" value="UniProtKB-KW"/>
</dbReference>
<dbReference type="GO" id="GO:0004156">
    <property type="term" value="F:dihydropteroate synthase activity"/>
    <property type="evidence" value="ECO:0007669"/>
    <property type="project" value="UniProtKB-EC"/>
</dbReference>
<dbReference type="PROSITE" id="PS00792">
    <property type="entry name" value="DHPS_1"/>
    <property type="match status" value="1"/>
</dbReference>
<dbReference type="Proteomes" id="UP000186406">
    <property type="component" value="Unassembled WGS sequence"/>
</dbReference>
<dbReference type="Gene3D" id="3.20.20.20">
    <property type="entry name" value="Dihydropteroate synthase-like"/>
    <property type="match status" value="1"/>
</dbReference>
<dbReference type="InterPro" id="IPR000489">
    <property type="entry name" value="Pterin-binding_dom"/>
</dbReference>
<reference evidence="14 15" key="1">
    <citation type="submission" date="2016-12" db="EMBL/GenBank/DDBJ databases">
        <authorList>
            <person name="Song W.-J."/>
            <person name="Kurnit D.M."/>
        </authorList>
    </citation>
    <scope>NUCLEOTIDE SEQUENCE [LARGE SCALE GENOMIC DNA]</scope>
    <source>
        <strain evidence="14 15">DSM 19599</strain>
    </source>
</reference>
<dbReference type="SUPFAM" id="SSF51717">
    <property type="entry name" value="Dihydropteroate synthetase-like"/>
    <property type="match status" value="1"/>
</dbReference>
<dbReference type="RefSeq" id="WP_073625416.1">
    <property type="nucleotide sequence ID" value="NZ_FRXO01000001.1"/>
</dbReference>